<comment type="caution">
    <text evidence="7">The sequence shown here is derived from an EMBL/GenBank/DDBJ whole genome shotgun (WGS) entry which is preliminary data.</text>
</comment>
<gene>
    <name evidence="7" type="ORF">AFUS01_LOCUS15108</name>
</gene>
<dbReference type="Proteomes" id="UP000708208">
    <property type="component" value="Unassembled WGS sequence"/>
</dbReference>
<dbReference type="EC" id="3.1.1.-" evidence="5"/>
<proteinExistence type="inferred from homology"/>
<dbReference type="GO" id="GO:0052689">
    <property type="term" value="F:carboxylic ester hydrolase activity"/>
    <property type="evidence" value="ECO:0007669"/>
    <property type="project" value="UniProtKB-KW"/>
</dbReference>
<dbReference type="PROSITE" id="PS00122">
    <property type="entry name" value="CARBOXYLESTERASE_B_1"/>
    <property type="match status" value="1"/>
</dbReference>
<accession>A0A8J2NZC8</accession>
<evidence type="ECO:0000256" key="1">
    <source>
        <dbReference type="ARBA" id="ARBA00005964"/>
    </source>
</evidence>
<organism evidence="7 8">
    <name type="scientific">Allacma fusca</name>
    <dbReference type="NCBI Taxonomy" id="39272"/>
    <lineage>
        <taxon>Eukaryota</taxon>
        <taxon>Metazoa</taxon>
        <taxon>Ecdysozoa</taxon>
        <taxon>Arthropoda</taxon>
        <taxon>Hexapoda</taxon>
        <taxon>Collembola</taxon>
        <taxon>Symphypleona</taxon>
        <taxon>Sminthuridae</taxon>
        <taxon>Allacma</taxon>
    </lineage>
</organism>
<dbReference type="PANTHER" id="PTHR43142:SF1">
    <property type="entry name" value="CARBOXYLIC ESTER HYDROLASE"/>
    <property type="match status" value="1"/>
</dbReference>
<comment type="similarity">
    <text evidence="1 5">Belongs to the type-B carboxylesterase/lipase family.</text>
</comment>
<dbReference type="InterPro" id="IPR019819">
    <property type="entry name" value="Carboxylesterase_B_CS"/>
</dbReference>
<evidence type="ECO:0000313" key="7">
    <source>
        <dbReference type="EMBL" id="CAG7726185.1"/>
    </source>
</evidence>
<sequence length="615" mass="69388">MHPQREHVKYHRLVATNRPYQMSIPRMELGHELGHPSHGGISKGNETLTQPIIGSILTGIATGFKQLVDTSTSILLPSPPIEPVFVTTKSGKLRGQILTSRGGQKYYAFTGIPYAERAQRFEIAEPVRPWEGIRDALKYSPICPQVDRVIGKLGQVLGDEDCLYLNIYVPQEERCTVSPRLPVLFHIHAGSFLTGSGGLYDPFFFMDECVVYVSVNYRLGALGFLTTDDGVIGGNLGIKDNLAALKWTRENVEYFRGDKNSITLTGISSGGMISGHFMASPAAKGLFHRVIAQSGSAMTPFIIRDPKQYAARLGKLLNCNDESSLKLKECLKTKSYVDIIKEQSKITDWIVDFVRFGPVIEPTDALEPFQTKDPYLRIKNGEGSRVPLITGVTKDEGIFIKASALLRNKQALKELNANWYGLAPLVFLYDHINMSAKERNTISDKIKEFYFQGKPIGQETAQGLIDFNSDRYYNYGSWEEATLHSKFAPTYHYTLMFQGRFSVATLLFRLPKPVVSHGDDVQYLYRSYPIIPQPKRGSDGLKFSEHLIKLWVSFITSGEPSDVYPNVKEWIPFTSQKPSTLLLDLPAENFPDFRKERMEFWKSLNLRKFEFPHDA</sequence>
<keyword evidence="8" id="KW-1185">Reference proteome</keyword>
<evidence type="ECO:0000256" key="3">
    <source>
        <dbReference type="ARBA" id="ARBA00022801"/>
    </source>
</evidence>
<dbReference type="InterPro" id="IPR002018">
    <property type="entry name" value="CarbesteraseB"/>
</dbReference>
<evidence type="ECO:0000313" key="8">
    <source>
        <dbReference type="Proteomes" id="UP000708208"/>
    </source>
</evidence>
<dbReference type="EMBL" id="CAJVCH010131893">
    <property type="protein sequence ID" value="CAG7726185.1"/>
    <property type="molecule type" value="Genomic_DNA"/>
</dbReference>
<evidence type="ECO:0000256" key="2">
    <source>
        <dbReference type="ARBA" id="ARBA00022487"/>
    </source>
</evidence>
<reference evidence="7" key="1">
    <citation type="submission" date="2021-06" db="EMBL/GenBank/DDBJ databases">
        <authorList>
            <person name="Hodson N. C."/>
            <person name="Mongue J. A."/>
            <person name="Jaron S. K."/>
        </authorList>
    </citation>
    <scope>NUCLEOTIDE SEQUENCE</scope>
</reference>
<dbReference type="AlphaFoldDB" id="A0A8J2NZC8"/>
<dbReference type="PANTHER" id="PTHR43142">
    <property type="entry name" value="CARBOXYLIC ESTER HYDROLASE"/>
    <property type="match status" value="1"/>
</dbReference>
<dbReference type="Pfam" id="PF00135">
    <property type="entry name" value="COesterase"/>
    <property type="match status" value="1"/>
</dbReference>
<keyword evidence="3 5" id="KW-0378">Hydrolase</keyword>
<keyword evidence="2" id="KW-0719">Serine esterase</keyword>
<evidence type="ECO:0000256" key="5">
    <source>
        <dbReference type="RuleBase" id="RU361235"/>
    </source>
</evidence>
<evidence type="ECO:0000256" key="4">
    <source>
        <dbReference type="ARBA" id="ARBA00023180"/>
    </source>
</evidence>
<feature type="domain" description="Carboxylesterase type B" evidence="6">
    <location>
        <begin position="85"/>
        <end position="601"/>
    </location>
</feature>
<evidence type="ECO:0000259" key="6">
    <source>
        <dbReference type="Pfam" id="PF00135"/>
    </source>
</evidence>
<name>A0A8J2NZC8_9HEXA</name>
<dbReference type="PROSITE" id="PS00941">
    <property type="entry name" value="CARBOXYLESTERASE_B_2"/>
    <property type="match status" value="1"/>
</dbReference>
<dbReference type="InterPro" id="IPR019826">
    <property type="entry name" value="Carboxylesterase_B_AS"/>
</dbReference>
<dbReference type="OrthoDB" id="19653at2759"/>
<keyword evidence="4" id="KW-0325">Glycoprotein</keyword>
<protein>
    <recommendedName>
        <fullName evidence="5">Carboxylic ester hydrolase</fullName>
        <ecNumber evidence="5">3.1.1.-</ecNumber>
    </recommendedName>
</protein>